<feature type="compositionally biased region" description="Low complexity" evidence="1">
    <location>
        <begin position="70"/>
        <end position="80"/>
    </location>
</feature>
<evidence type="ECO:0000256" key="1">
    <source>
        <dbReference type="SAM" id="MobiDB-lite"/>
    </source>
</evidence>
<dbReference type="AlphaFoldDB" id="A0A9Q9AU03"/>
<feature type="compositionally biased region" description="Acidic residues" evidence="1">
    <location>
        <begin position="245"/>
        <end position="257"/>
    </location>
</feature>
<name>A0A9Q9AU03_9PEZI</name>
<reference evidence="2" key="1">
    <citation type="submission" date="2022-06" db="EMBL/GenBank/DDBJ databases">
        <title>Complete genome sequences of two strains of the flax pathogen Septoria linicola.</title>
        <authorList>
            <person name="Lapalu N."/>
            <person name="Simon A."/>
            <person name="Demenou B."/>
            <person name="Paumier D."/>
            <person name="Guillot M.-P."/>
            <person name="Gout L."/>
            <person name="Valade R."/>
        </authorList>
    </citation>
    <scope>NUCLEOTIDE SEQUENCE</scope>
    <source>
        <strain evidence="2">SE15195</strain>
    </source>
</reference>
<gene>
    <name evidence="2" type="ORF">Slin15195_G058140</name>
</gene>
<organism evidence="2 3">
    <name type="scientific">Septoria linicola</name>
    <dbReference type="NCBI Taxonomy" id="215465"/>
    <lineage>
        <taxon>Eukaryota</taxon>
        <taxon>Fungi</taxon>
        <taxon>Dikarya</taxon>
        <taxon>Ascomycota</taxon>
        <taxon>Pezizomycotina</taxon>
        <taxon>Dothideomycetes</taxon>
        <taxon>Dothideomycetidae</taxon>
        <taxon>Mycosphaerellales</taxon>
        <taxon>Mycosphaerellaceae</taxon>
        <taxon>Septoria</taxon>
    </lineage>
</organism>
<dbReference type="EMBL" id="CP099421">
    <property type="protein sequence ID" value="USW52495.1"/>
    <property type="molecule type" value="Genomic_DNA"/>
</dbReference>
<feature type="compositionally biased region" description="Low complexity" evidence="1">
    <location>
        <begin position="165"/>
        <end position="186"/>
    </location>
</feature>
<feature type="region of interest" description="Disordered" evidence="1">
    <location>
        <begin position="15"/>
        <end position="265"/>
    </location>
</feature>
<feature type="compositionally biased region" description="Acidic residues" evidence="1">
    <location>
        <begin position="204"/>
        <end position="219"/>
    </location>
</feature>
<accession>A0A9Q9AU03</accession>
<protein>
    <submittedName>
        <fullName evidence="2">Uncharacterized protein</fullName>
    </submittedName>
</protein>
<evidence type="ECO:0000313" key="2">
    <source>
        <dbReference type="EMBL" id="USW52495.1"/>
    </source>
</evidence>
<keyword evidence="3" id="KW-1185">Reference proteome</keyword>
<dbReference type="OrthoDB" id="10620354at2759"/>
<feature type="compositionally biased region" description="Polar residues" evidence="1">
    <location>
        <begin position="26"/>
        <end position="38"/>
    </location>
</feature>
<sequence length="265" mass="28414">MAAWKEMMAYDEWLAAVPKQDDPTSPEANRNPDGSVQPLNIPPSRARRTLAARLAQRNQDKAVDQDPDAADASALEVAADLPEEPSELANPTDSQDMDGLQITGLRTVAGAGHMSRGSGSKFSGLFESSDESDDSSLDEDDAGRDHTLSRDGGDYDDPDPRHNAENSNSRRAAAAAAARRPSTTEAAVRKPLDDGDSSTASSTSDDDLEISDLPDDLPDSIERKLVLESAAQQGPFGDPPRGLRDDDDDDDSSEDELEIRARRPS</sequence>
<proteinExistence type="predicted"/>
<feature type="compositionally biased region" description="Acidic residues" evidence="1">
    <location>
        <begin position="128"/>
        <end position="142"/>
    </location>
</feature>
<feature type="compositionally biased region" description="Basic and acidic residues" evidence="1">
    <location>
        <begin position="143"/>
        <end position="164"/>
    </location>
</feature>
<evidence type="ECO:0000313" key="3">
    <source>
        <dbReference type="Proteomes" id="UP001056384"/>
    </source>
</evidence>
<dbReference type="Proteomes" id="UP001056384">
    <property type="component" value="Chromosome 4"/>
</dbReference>